<evidence type="ECO:0000256" key="7">
    <source>
        <dbReference type="ARBA" id="ARBA00023242"/>
    </source>
</evidence>
<keyword evidence="6 9" id="KW-0238">DNA-binding</keyword>
<evidence type="ECO:0000259" key="11">
    <source>
        <dbReference type="Pfam" id="PF16211"/>
    </source>
</evidence>
<dbReference type="SUPFAM" id="SSF47113">
    <property type="entry name" value="Histone-fold"/>
    <property type="match status" value="1"/>
</dbReference>
<accession>A0A0A9YHB0</accession>
<dbReference type="AlphaFoldDB" id="A0A0A9YHB0"/>
<name>A0A0A9YHB0_LYGHE</name>
<sequence length="133" mass="14293">MATPRSAKKASRKSGSRSARAGLIFPVGRVGSLLRRGQYARRIGTSGATYMAAVLEYLTAELLELSVKAAAQHSKKPRRLNPRIVTLAVRHDDDLGSLLQNVTMSRGGVLPSMNKALVKKQKGSKHVKSTPSA</sequence>
<keyword evidence="7 9" id="KW-0539">Nucleus</keyword>
<gene>
    <name evidence="12" type="primary">H2A_1</name>
    <name evidence="13" type="synonym">H2A_0</name>
    <name evidence="12" type="ORF">CM83_35249</name>
    <name evidence="14" type="ORF">g.36623</name>
    <name evidence="13" type="ORF">g.36624</name>
</gene>
<evidence type="ECO:0000313" key="12">
    <source>
        <dbReference type="EMBL" id="JAG31006.1"/>
    </source>
</evidence>
<dbReference type="PRINTS" id="PR00620">
    <property type="entry name" value="HISTONEH2A"/>
</dbReference>
<dbReference type="GO" id="GO:0030527">
    <property type="term" value="F:structural constituent of chromatin"/>
    <property type="evidence" value="ECO:0007669"/>
    <property type="project" value="InterPro"/>
</dbReference>
<reference evidence="12" key="1">
    <citation type="journal article" date="2014" name="PLoS ONE">
        <title>Transcriptome-Based Identification of ABC Transporters in the Western Tarnished Plant Bug Lygus hesperus.</title>
        <authorList>
            <person name="Hull J.J."/>
            <person name="Chaney K."/>
            <person name="Geib S.M."/>
            <person name="Fabrick J.A."/>
            <person name="Brent C.S."/>
            <person name="Walsh D."/>
            <person name="Lavine L.C."/>
        </authorList>
    </citation>
    <scope>NUCLEOTIDE SEQUENCE</scope>
</reference>
<dbReference type="EMBL" id="GDHC01000767">
    <property type="protein sequence ID" value="JAQ17862.1"/>
    <property type="molecule type" value="Transcribed_RNA"/>
</dbReference>
<dbReference type="GO" id="GO:0046982">
    <property type="term" value="F:protein heterodimerization activity"/>
    <property type="evidence" value="ECO:0007669"/>
    <property type="project" value="InterPro"/>
</dbReference>
<protein>
    <recommendedName>
        <fullName evidence="9">Histone H2A</fullName>
    </recommendedName>
</protein>
<evidence type="ECO:0000256" key="2">
    <source>
        <dbReference type="ARBA" id="ARBA00004286"/>
    </source>
</evidence>
<evidence type="ECO:0000256" key="6">
    <source>
        <dbReference type="ARBA" id="ARBA00023125"/>
    </source>
</evidence>
<comment type="subunit">
    <text evidence="9">The nucleosome is a histone octamer containing two molecules each of H2A, H2B, H3 and H4 assembled in one H3-H4 heterotetramer and two H2A-H2B heterodimers. The octamer wraps approximately 147 bp of DNA.</text>
</comment>
<dbReference type="CDD" id="cd00074">
    <property type="entry name" value="HFD_H2A"/>
    <property type="match status" value="1"/>
</dbReference>
<dbReference type="Pfam" id="PF16211">
    <property type="entry name" value="Histone_H2A_C"/>
    <property type="match status" value="1"/>
</dbReference>
<dbReference type="SMART" id="SM00414">
    <property type="entry name" value="H2A"/>
    <property type="match status" value="1"/>
</dbReference>
<evidence type="ECO:0000256" key="4">
    <source>
        <dbReference type="ARBA" id="ARBA00022454"/>
    </source>
</evidence>
<reference evidence="13" key="3">
    <citation type="journal article" date="2016" name="Gigascience">
        <title>De novo construction of an expanded transcriptome assembly for the western tarnished plant bug, Lygus hesperus.</title>
        <authorList>
            <person name="Tassone E.E."/>
            <person name="Geib S.M."/>
            <person name="Hall B."/>
            <person name="Fabrick J.A."/>
            <person name="Brent C.S."/>
            <person name="Hull J.J."/>
        </authorList>
    </citation>
    <scope>NUCLEOTIDE SEQUENCE</scope>
</reference>
<evidence type="ECO:0000256" key="5">
    <source>
        <dbReference type="ARBA" id="ARBA00022499"/>
    </source>
</evidence>
<keyword evidence="8 9" id="KW-0544">Nucleosome core</keyword>
<evidence type="ECO:0000256" key="8">
    <source>
        <dbReference type="ARBA" id="ARBA00023269"/>
    </source>
</evidence>
<evidence type="ECO:0000313" key="13">
    <source>
        <dbReference type="EMBL" id="JAQ15483.1"/>
    </source>
</evidence>
<dbReference type="FunFam" id="1.10.20.10:FF:000086">
    <property type="entry name" value="Histone H2A"/>
    <property type="match status" value="1"/>
</dbReference>
<feature type="domain" description="Core Histone H2A/H2B/H3" evidence="10">
    <location>
        <begin position="6"/>
        <end position="90"/>
    </location>
</feature>
<dbReference type="InterPro" id="IPR007125">
    <property type="entry name" value="H2A/H2B/H3"/>
</dbReference>
<dbReference type="PANTHER" id="PTHR23430">
    <property type="entry name" value="HISTONE H2A"/>
    <property type="match status" value="1"/>
</dbReference>
<dbReference type="GO" id="GO:0003677">
    <property type="term" value="F:DNA binding"/>
    <property type="evidence" value="ECO:0007669"/>
    <property type="project" value="UniProtKB-KW"/>
</dbReference>
<organism evidence="12">
    <name type="scientific">Lygus hesperus</name>
    <name type="common">Western plant bug</name>
    <dbReference type="NCBI Taxonomy" id="30085"/>
    <lineage>
        <taxon>Eukaryota</taxon>
        <taxon>Metazoa</taxon>
        <taxon>Ecdysozoa</taxon>
        <taxon>Arthropoda</taxon>
        <taxon>Hexapoda</taxon>
        <taxon>Insecta</taxon>
        <taxon>Pterygota</taxon>
        <taxon>Neoptera</taxon>
        <taxon>Paraneoptera</taxon>
        <taxon>Hemiptera</taxon>
        <taxon>Heteroptera</taxon>
        <taxon>Panheteroptera</taxon>
        <taxon>Cimicomorpha</taxon>
        <taxon>Miridae</taxon>
        <taxon>Mirini</taxon>
        <taxon>Lygus</taxon>
    </lineage>
</organism>
<dbReference type="InterPro" id="IPR032458">
    <property type="entry name" value="Histone_H2A_CS"/>
</dbReference>
<dbReference type="GO" id="GO:0005634">
    <property type="term" value="C:nucleus"/>
    <property type="evidence" value="ECO:0007669"/>
    <property type="project" value="UniProtKB-SubCell"/>
</dbReference>
<dbReference type="InterPro" id="IPR002119">
    <property type="entry name" value="Histone_H2A"/>
</dbReference>
<keyword evidence="4 9" id="KW-0158">Chromosome</keyword>
<dbReference type="Pfam" id="PF00125">
    <property type="entry name" value="Histone"/>
    <property type="match status" value="1"/>
</dbReference>
<dbReference type="PROSITE" id="PS00046">
    <property type="entry name" value="HISTONE_H2A"/>
    <property type="match status" value="1"/>
</dbReference>
<dbReference type="EMBL" id="GBHO01012598">
    <property type="protein sequence ID" value="JAG31006.1"/>
    <property type="molecule type" value="Transcribed_RNA"/>
</dbReference>
<keyword evidence="5" id="KW-1017">Isopeptide bond</keyword>
<evidence type="ECO:0000256" key="3">
    <source>
        <dbReference type="ARBA" id="ARBA00010691"/>
    </source>
</evidence>
<dbReference type="Gene3D" id="1.10.20.10">
    <property type="entry name" value="Histone, subunit A"/>
    <property type="match status" value="1"/>
</dbReference>
<evidence type="ECO:0000313" key="14">
    <source>
        <dbReference type="EMBL" id="JAQ17862.1"/>
    </source>
</evidence>
<dbReference type="InterPro" id="IPR009072">
    <property type="entry name" value="Histone-fold"/>
</dbReference>
<proteinExistence type="inferred from homology"/>
<dbReference type="EMBL" id="GDHC01003146">
    <property type="protein sequence ID" value="JAQ15483.1"/>
    <property type="molecule type" value="Transcribed_RNA"/>
</dbReference>
<evidence type="ECO:0000259" key="10">
    <source>
        <dbReference type="Pfam" id="PF00125"/>
    </source>
</evidence>
<evidence type="ECO:0000256" key="9">
    <source>
        <dbReference type="RuleBase" id="RU003767"/>
    </source>
</evidence>
<comment type="similarity">
    <text evidence="3 9">Belongs to the histone H2A family.</text>
</comment>
<dbReference type="InterPro" id="IPR032454">
    <property type="entry name" value="Histone_H2A_C"/>
</dbReference>
<comment type="subcellular location">
    <subcellularLocation>
        <location evidence="2">Chromosome</location>
    </subcellularLocation>
    <subcellularLocation>
        <location evidence="1 9">Nucleus</location>
    </subcellularLocation>
</comment>
<dbReference type="GO" id="GO:0000786">
    <property type="term" value="C:nucleosome"/>
    <property type="evidence" value="ECO:0007669"/>
    <property type="project" value="UniProtKB-KW"/>
</dbReference>
<evidence type="ECO:0000256" key="1">
    <source>
        <dbReference type="ARBA" id="ARBA00004123"/>
    </source>
</evidence>
<feature type="domain" description="Histone H2A C-terminal" evidence="11">
    <location>
        <begin position="93"/>
        <end position="126"/>
    </location>
</feature>
<reference evidence="12" key="2">
    <citation type="submission" date="2014-07" db="EMBL/GenBank/DDBJ databases">
        <authorList>
            <person name="Hull J."/>
        </authorList>
    </citation>
    <scope>NUCLEOTIDE SEQUENCE</scope>
</reference>